<feature type="transmembrane region" description="Helical" evidence="1">
    <location>
        <begin position="191"/>
        <end position="208"/>
    </location>
</feature>
<evidence type="ECO:0008006" key="5">
    <source>
        <dbReference type="Google" id="ProtNLM"/>
    </source>
</evidence>
<proteinExistence type="predicted"/>
<protein>
    <recommendedName>
        <fullName evidence="5">TspO/MBR family protein</fullName>
    </recommendedName>
</protein>
<reference evidence="3 4" key="1">
    <citation type="submission" date="2017-03" db="EMBL/GenBank/DDBJ databases">
        <authorList>
            <person name="Afonso C.L."/>
            <person name="Miller P.J."/>
            <person name="Scott M.A."/>
            <person name="Spackman E."/>
            <person name="Goraichik I."/>
            <person name="Dimitrov K.M."/>
            <person name="Suarez D.L."/>
            <person name="Swayne D.E."/>
        </authorList>
    </citation>
    <scope>NUCLEOTIDE SEQUENCE [LARGE SCALE GENOMIC DNA]</scope>
    <source>
        <strain evidence="3 4">CECT 7751</strain>
    </source>
</reference>
<feature type="transmembrane region" description="Helical" evidence="1">
    <location>
        <begin position="214"/>
        <end position="231"/>
    </location>
</feature>
<keyword evidence="2" id="KW-0732">Signal</keyword>
<dbReference type="EMBL" id="FWFN01000002">
    <property type="protein sequence ID" value="SLN29298.1"/>
    <property type="molecule type" value="Genomic_DNA"/>
</dbReference>
<sequence length="240" mass="25913">MFRMKAILVLCATIAFALSPVVSPGFSGFTADQFPVPQVDPPIQPMGLTFAVIWTVIYGWLIVMAIYGLFKRADDAGWDAGRWPLFASLVVGAAWIPVANLTPIWATVLIWIMWATALWALWRVPGRDRLWLQAPLGLYAGWLTAASCVGTGVLATGYGAAPVLWVHGAFLLLASWIAVAVARLSPGARPFYLGAMLWAVLGIVIDNAVAGRWIFGGIAAAVLVVLLPIFARHLRRFAAT</sequence>
<evidence type="ECO:0000313" key="3">
    <source>
        <dbReference type="EMBL" id="SLN29298.1"/>
    </source>
</evidence>
<feature type="chain" id="PRO_5012665521" description="TspO/MBR family protein" evidence="2">
    <location>
        <begin position="18"/>
        <end position="240"/>
    </location>
</feature>
<organism evidence="3 4">
    <name type="scientific">Pseudooceanicola marinus</name>
    <dbReference type="NCBI Taxonomy" id="396013"/>
    <lineage>
        <taxon>Bacteria</taxon>
        <taxon>Pseudomonadati</taxon>
        <taxon>Pseudomonadota</taxon>
        <taxon>Alphaproteobacteria</taxon>
        <taxon>Rhodobacterales</taxon>
        <taxon>Paracoccaceae</taxon>
        <taxon>Pseudooceanicola</taxon>
    </lineage>
</organism>
<feature type="transmembrane region" description="Helical" evidence="1">
    <location>
        <begin position="82"/>
        <end position="98"/>
    </location>
</feature>
<evidence type="ECO:0000256" key="1">
    <source>
        <dbReference type="SAM" id="Phobius"/>
    </source>
</evidence>
<keyword evidence="1" id="KW-0472">Membrane</keyword>
<evidence type="ECO:0000256" key="2">
    <source>
        <dbReference type="SAM" id="SignalP"/>
    </source>
</evidence>
<feature type="transmembrane region" description="Helical" evidence="1">
    <location>
        <begin position="164"/>
        <end position="184"/>
    </location>
</feature>
<name>A0A1X6YSM5_9RHOB</name>
<keyword evidence="4" id="KW-1185">Reference proteome</keyword>
<keyword evidence="1" id="KW-0812">Transmembrane</keyword>
<dbReference type="AlphaFoldDB" id="A0A1X6YSM5"/>
<feature type="transmembrane region" description="Helical" evidence="1">
    <location>
        <begin position="136"/>
        <end position="158"/>
    </location>
</feature>
<feature type="signal peptide" evidence="2">
    <location>
        <begin position="1"/>
        <end position="17"/>
    </location>
</feature>
<feature type="transmembrane region" description="Helical" evidence="1">
    <location>
        <begin position="104"/>
        <end position="124"/>
    </location>
</feature>
<dbReference type="OrthoDB" id="5189031at2"/>
<accession>A0A1X6YSM5</accession>
<dbReference type="Proteomes" id="UP000193963">
    <property type="component" value="Unassembled WGS sequence"/>
</dbReference>
<keyword evidence="1" id="KW-1133">Transmembrane helix</keyword>
<evidence type="ECO:0000313" key="4">
    <source>
        <dbReference type="Proteomes" id="UP000193963"/>
    </source>
</evidence>
<feature type="transmembrane region" description="Helical" evidence="1">
    <location>
        <begin position="51"/>
        <end position="70"/>
    </location>
</feature>
<gene>
    <name evidence="3" type="ORF">PSM7751_01190</name>
</gene>
<dbReference type="RefSeq" id="WP_085887077.1">
    <property type="nucleotide sequence ID" value="NZ_FWFN01000002.1"/>
</dbReference>